<keyword evidence="12" id="KW-1278">Translocase</keyword>
<keyword evidence="16" id="KW-0411">Iron-sulfur</keyword>
<organism evidence="24 25">
    <name type="scientific">Thioalkalivibrio halophilus</name>
    <dbReference type="NCBI Taxonomy" id="252474"/>
    <lineage>
        <taxon>Bacteria</taxon>
        <taxon>Pseudomonadati</taxon>
        <taxon>Pseudomonadota</taxon>
        <taxon>Gammaproteobacteria</taxon>
        <taxon>Chromatiales</taxon>
        <taxon>Ectothiorhodospiraceae</taxon>
        <taxon>Thioalkalivibrio</taxon>
    </lineage>
</organism>
<comment type="subunit">
    <text evidence="4 21">The main subunits of complex b-c1 are: cytochrome b, cytochrome c1 and the Rieske protein.</text>
</comment>
<dbReference type="InterPro" id="IPR036922">
    <property type="entry name" value="Rieske_2Fe-2S_sf"/>
</dbReference>
<evidence type="ECO:0000256" key="7">
    <source>
        <dbReference type="ARBA" id="ARBA00022448"/>
    </source>
</evidence>
<keyword evidence="14" id="KW-1133">Transmembrane helix</keyword>
<dbReference type="PROSITE" id="PS51318">
    <property type="entry name" value="TAT"/>
    <property type="match status" value="1"/>
</dbReference>
<dbReference type="Gene3D" id="2.102.10.10">
    <property type="entry name" value="Rieske [2Fe-2S] iron-sulphur domain"/>
    <property type="match status" value="1"/>
</dbReference>
<evidence type="ECO:0000256" key="10">
    <source>
        <dbReference type="ARBA" id="ARBA00022714"/>
    </source>
</evidence>
<protein>
    <recommendedName>
        <fullName evidence="6 20">Ubiquinol-cytochrome c reductase iron-sulfur subunit</fullName>
        <ecNumber evidence="5 20">7.1.1.8</ecNumber>
    </recommendedName>
</protein>
<dbReference type="OrthoDB" id="9767869at2"/>
<evidence type="ECO:0000256" key="2">
    <source>
        <dbReference type="ARBA" id="ARBA00004162"/>
    </source>
</evidence>
<dbReference type="GO" id="GO:0008121">
    <property type="term" value="F:quinol-cytochrome-c reductase activity"/>
    <property type="evidence" value="ECO:0007669"/>
    <property type="project" value="UniProtKB-EC"/>
</dbReference>
<gene>
    <name evidence="24" type="ORF">B1A74_12370</name>
</gene>
<dbReference type="Proteomes" id="UP000189177">
    <property type="component" value="Unassembled WGS sequence"/>
</dbReference>
<evidence type="ECO:0000313" key="24">
    <source>
        <dbReference type="EMBL" id="OOC09193.1"/>
    </source>
</evidence>
<evidence type="ECO:0000256" key="12">
    <source>
        <dbReference type="ARBA" id="ARBA00022967"/>
    </source>
</evidence>
<evidence type="ECO:0000256" key="17">
    <source>
        <dbReference type="ARBA" id="ARBA00023136"/>
    </source>
</evidence>
<dbReference type="PANTHER" id="PTHR10134">
    <property type="entry name" value="CYTOCHROME B-C1 COMPLEX SUBUNIT RIESKE, MITOCHONDRIAL"/>
    <property type="match status" value="1"/>
</dbReference>
<feature type="signal peptide" evidence="22">
    <location>
        <begin position="1"/>
        <end position="30"/>
    </location>
</feature>
<evidence type="ECO:0000259" key="23">
    <source>
        <dbReference type="PROSITE" id="PS51296"/>
    </source>
</evidence>
<dbReference type="PRINTS" id="PR00162">
    <property type="entry name" value="RIESKE"/>
</dbReference>
<dbReference type="STRING" id="252474.B1A74_12370"/>
<evidence type="ECO:0000313" key="25">
    <source>
        <dbReference type="Proteomes" id="UP000189177"/>
    </source>
</evidence>
<keyword evidence="18" id="KW-1015">Disulfide bond</keyword>
<keyword evidence="10" id="KW-0001">2Fe-2S</keyword>
<dbReference type="InterPro" id="IPR019470">
    <property type="entry name" value="Ubiq_cytC_Rdtase_Fe-S_su_TAT"/>
</dbReference>
<dbReference type="Pfam" id="PF00355">
    <property type="entry name" value="Rieske"/>
    <property type="match status" value="1"/>
</dbReference>
<dbReference type="InterPro" id="IPR014349">
    <property type="entry name" value="Rieske_Fe-S_prot"/>
</dbReference>
<reference evidence="24 25" key="1">
    <citation type="submission" date="2017-02" db="EMBL/GenBank/DDBJ databases">
        <title>Genomic diversity within the haloalkaliphilic genus Thioalkalivibrio.</title>
        <authorList>
            <person name="Ahn A.-C."/>
            <person name="Meier-Kolthoff J."/>
            <person name="Overmars L."/>
            <person name="Richter M."/>
            <person name="Woyke T."/>
            <person name="Sorokin D.Y."/>
            <person name="Muyzer G."/>
        </authorList>
    </citation>
    <scope>NUCLEOTIDE SEQUENCE [LARGE SCALE GENOMIC DNA]</scope>
    <source>
        <strain evidence="24 25">HL17</strain>
    </source>
</reference>
<comment type="cofactor">
    <cofactor evidence="20">
        <name>[2Fe-2S] cluster</name>
        <dbReference type="ChEBI" id="CHEBI:190135"/>
    </cofactor>
    <text evidence="20">Binds 1 [2Fe-2S] cluster per subunit.</text>
</comment>
<evidence type="ECO:0000256" key="4">
    <source>
        <dbReference type="ARBA" id="ARBA00011649"/>
    </source>
</evidence>
<keyword evidence="8" id="KW-1003">Cell membrane</keyword>
<evidence type="ECO:0000256" key="1">
    <source>
        <dbReference type="ARBA" id="ARBA00002444"/>
    </source>
</evidence>
<evidence type="ECO:0000256" key="22">
    <source>
        <dbReference type="SAM" id="SignalP"/>
    </source>
</evidence>
<keyword evidence="7 20" id="KW-0813">Transport</keyword>
<evidence type="ECO:0000256" key="8">
    <source>
        <dbReference type="ARBA" id="ARBA00022475"/>
    </source>
</evidence>
<dbReference type="Gene3D" id="1.20.5.510">
    <property type="entry name" value="Single helix bin"/>
    <property type="match status" value="1"/>
</dbReference>
<dbReference type="Pfam" id="PF10399">
    <property type="entry name" value="UCR_Fe-S_N"/>
    <property type="match status" value="1"/>
</dbReference>
<keyword evidence="11" id="KW-0479">Metal-binding</keyword>
<evidence type="ECO:0000256" key="13">
    <source>
        <dbReference type="ARBA" id="ARBA00022982"/>
    </source>
</evidence>
<evidence type="ECO:0000256" key="3">
    <source>
        <dbReference type="ARBA" id="ARBA00010651"/>
    </source>
</evidence>
<dbReference type="SUPFAM" id="SSF50022">
    <property type="entry name" value="ISP domain"/>
    <property type="match status" value="1"/>
</dbReference>
<evidence type="ECO:0000256" key="19">
    <source>
        <dbReference type="ARBA" id="ARBA00029351"/>
    </source>
</evidence>
<accession>A0A1V2ZWI8</accession>
<comment type="subcellular location">
    <subcellularLocation>
        <location evidence="2">Cell membrane</location>
        <topology evidence="2">Single-pass membrane protein</topology>
    </subcellularLocation>
</comment>
<evidence type="ECO:0000256" key="18">
    <source>
        <dbReference type="ARBA" id="ARBA00023157"/>
    </source>
</evidence>
<feature type="domain" description="Rieske" evidence="23">
    <location>
        <begin position="73"/>
        <end position="190"/>
    </location>
</feature>
<dbReference type="NCBIfam" id="TIGR01416">
    <property type="entry name" value="Rieske_proteo"/>
    <property type="match status" value="1"/>
</dbReference>
<dbReference type="GO" id="GO:0005886">
    <property type="term" value="C:plasma membrane"/>
    <property type="evidence" value="ECO:0007669"/>
    <property type="project" value="UniProtKB-SubCell"/>
</dbReference>
<comment type="catalytic activity">
    <reaction evidence="19 20">
        <text>a quinol + 2 Fe(III)-[cytochrome c](out) = a quinone + 2 Fe(II)-[cytochrome c](out) + 2 H(+)(out)</text>
        <dbReference type="Rhea" id="RHEA:11484"/>
        <dbReference type="Rhea" id="RHEA-COMP:10350"/>
        <dbReference type="Rhea" id="RHEA-COMP:14399"/>
        <dbReference type="ChEBI" id="CHEBI:15378"/>
        <dbReference type="ChEBI" id="CHEBI:24646"/>
        <dbReference type="ChEBI" id="CHEBI:29033"/>
        <dbReference type="ChEBI" id="CHEBI:29034"/>
        <dbReference type="ChEBI" id="CHEBI:132124"/>
        <dbReference type="EC" id="7.1.1.8"/>
    </reaction>
</comment>
<dbReference type="EC" id="7.1.1.8" evidence="5 20"/>
<sequence length="201" mass="21669">MANQGVNRGRRRFLVAATSVVGGAGVAAVAAPMLASLQPSARAQAAGAPVEVALGEIEPGQRISVEWRGQPVWVVRRTDEMIEGLSRITDRLRDPNSEVEEQQPPYAQNEHRSIDPEFLVVIGICTHLGCSPTYRPEIGDPEMGAAWQGGWLCGCHGSRFDMAGRVYSNMPAATNLVIPPYKYLTDDVILVGEDDEEGGTV</sequence>
<proteinExistence type="inferred from homology"/>
<dbReference type="EMBL" id="MUZR01000058">
    <property type="protein sequence ID" value="OOC09193.1"/>
    <property type="molecule type" value="Genomic_DNA"/>
</dbReference>
<dbReference type="InterPro" id="IPR017941">
    <property type="entry name" value="Rieske_2Fe-2S"/>
</dbReference>
<dbReference type="GO" id="GO:0046872">
    <property type="term" value="F:metal ion binding"/>
    <property type="evidence" value="ECO:0007669"/>
    <property type="project" value="UniProtKB-KW"/>
</dbReference>
<evidence type="ECO:0000256" key="16">
    <source>
        <dbReference type="ARBA" id="ARBA00023014"/>
    </source>
</evidence>
<feature type="chain" id="PRO_5012257105" description="Ubiquinol-cytochrome c reductase iron-sulfur subunit" evidence="22">
    <location>
        <begin position="31"/>
        <end position="201"/>
    </location>
</feature>
<keyword evidence="17" id="KW-0472">Membrane</keyword>
<keyword evidence="9" id="KW-0812">Transmembrane</keyword>
<comment type="miscellaneous">
    <text evidence="20">The Rieske protein is a high potential 2Fe-2S protein.</text>
</comment>
<keyword evidence="15" id="KW-0408">Iron</keyword>
<evidence type="ECO:0000256" key="15">
    <source>
        <dbReference type="ARBA" id="ARBA00023004"/>
    </source>
</evidence>
<keyword evidence="22" id="KW-0732">Signal</keyword>
<dbReference type="RefSeq" id="WP_099049996.1">
    <property type="nucleotide sequence ID" value="NZ_MUZR01000058.1"/>
</dbReference>
<dbReference type="InterPro" id="IPR006317">
    <property type="entry name" value="Ubiquinol_cyt_c_Rdtase_Fe-S-su"/>
</dbReference>
<evidence type="ECO:0000256" key="5">
    <source>
        <dbReference type="ARBA" id="ARBA00012951"/>
    </source>
</evidence>
<name>A0A1V2ZWI8_9GAMM</name>
<keyword evidence="13 20" id="KW-0249">Electron transport</keyword>
<evidence type="ECO:0000256" key="21">
    <source>
        <dbReference type="RuleBase" id="RU004497"/>
    </source>
</evidence>
<evidence type="ECO:0000256" key="9">
    <source>
        <dbReference type="ARBA" id="ARBA00022692"/>
    </source>
</evidence>
<comment type="caution">
    <text evidence="24">The sequence shown here is derived from an EMBL/GenBank/DDBJ whole genome shotgun (WGS) entry which is preliminary data.</text>
</comment>
<evidence type="ECO:0000256" key="20">
    <source>
        <dbReference type="RuleBase" id="RU004494"/>
    </source>
</evidence>
<evidence type="ECO:0000256" key="6">
    <source>
        <dbReference type="ARBA" id="ARBA00019816"/>
    </source>
</evidence>
<comment type="function">
    <text evidence="1">Component of the ubiquinol-cytochrome c reductase complex (complex III or cytochrome b-c1 complex), which is a respiratory chain that generates an electrochemical potential coupled to ATP synthesis.</text>
</comment>
<dbReference type="InterPro" id="IPR005805">
    <property type="entry name" value="Rieske_Fe-S_prot_C"/>
</dbReference>
<comment type="similarity">
    <text evidence="3">Belongs to the Rieske iron-sulfur protein family.</text>
</comment>
<dbReference type="GO" id="GO:0051537">
    <property type="term" value="F:2 iron, 2 sulfur cluster binding"/>
    <property type="evidence" value="ECO:0007669"/>
    <property type="project" value="UniProtKB-KW"/>
</dbReference>
<evidence type="ECO:0000256" key="14">
    <source>
        <dbReference type="ARBA" id="ARBA00022989"/>
    </source>
</evidence>
<dbReference type="InterPro" id="IPR006311">
    <property type="entry name" value="TAT_signal"/>
</dbReference>
<dbReference type="CDD" id="cd03470">
    <property type="entry name" value="Rieske_cytochrome_bc1"/>
    <property type="match status" value="1"/>
</dbReference>
<keyword evidence="25" id="KW-1185">Reference proteome</keyword>
<dbReference type="AlphaFoldDB" id="A0A1V2ZWI8"/>
<evidence type="ECO:0000256" key="11">
    <source>
        <dbReference type="ARBA" id="ARBA00022723"/>
    </source>
</evidence>
<dbReference type="PROSITE" id="PS51296">
    <property type="entry name" value="RIESKE"/>
    <property type="match status" value="1"/>
</dbReference>